<comment type="caution">
    <text evidence="11">The sequence shown here is derived from an EMBL/GenBank/DDBJ whole genome shotgun (WGS) entry which is preliminary data.</text>
</comment>
<evidence type="ECO:0000256" key="2">
    <source>
        <dbReference type="ARBA" id="ARBA00004922"/>
    </source>
</evidence>
<feature type="transmembrane region" description="Helical" evidence="10">
    <location>
        <begin position="363"/>
        <end position="383"/>
    </location>
</feature>
<dbReference type="STRING" id="147828.A0A4S2ME86"/>
<feature type="transmembrane region" description="Helical" evidence="10">
    <location>
        <begin position="223"/>
        <end position="246"/>
    </location>
</feature>
<dbReference type="PANTHER" id="PTHR22760:SF2">
    <property type="entry name" value="ALPHA-1,2-MANNOSYLTRANSFERASE ALG9"/>
    <property type="match status" value="1"/>
</dbReference>
<keyword evidence="12" id="KW-1185">Reference proteome</keyword>
<dbReference type="AlphaFoldDB" id="A0A4S2ME86"/>
<keyword evidence="7 10" id="KW-0256">Endoplasmic reticulum</keyword>
<keyword evidence="6 10" id="KW-0812">Transmembrane</keyword>
<keyword evidence="4 10" id="KW-0328">Glycosyltransferase</keyword>
<dbReference type="Proteomes" id="UP000308267">
    <property type="component" value="Unassembled WGS sequence"/>
</dbReference>
<feature type="non-terminal residue" evidence="11">
    <location>
        <position position="1"/>
    </location>
</feature>
<dbReference type="EMBL" id="SJOL01001239">
    <property type="protein sequence ID" value="TGZ75021.1"/>
    <property type="molecule type" value="Genomic_DNA"/>
</dbReference>
<feature type="transmembrane region" description="Helical" evidence="10">
    <location>
        <begin position="294"/>
        <end position="317"/>
    </location>
</feature>
<accession>A0A4S2ME86</accession>
<comment type="similarity">
    <text evidence="3 10">Belongs to the glycosyltransferase 22 family.</text>
</comment>
<feature type="transmembrane region" description="Helical" evidence="10">
    <location>
        <begin position="136"/>
        <end position="155"/>
    </location>
</feature>
<gene>
    <name evidence="11" type="ORF">CRM22_000622</name>
</gene>
<evidence type="ECO:0000313" key="12">
    <source>
        <dbReference type="Proteomes" id="UP000308267"/>
    </source>
</evidence>
<dbReference type="GO" id="GO:0005789">
    <property type="term" value="C:endoplasmic reticulum membrane"/>
    <property type="evidence" value="ECO:0007669"/>
    <property type="project" value="UniProtKB-SubCell"/>
</dbReference>
<evidence type="ECO:0000256" key="10">
    <source>
        <dbReference type="RuleBase" id="RU363075"/>
    </source>
</evidence>
<keyword evidence="9 10" id="KW-0472">Membrane</keyword>
<dbReference type="GO" id="GO:0000026">
    <property type="term" value="F:alpha-1,2-mannosyltransferase activity"/>
    <property type="evidence" value="ECO:0007669"/>
    <property type="project" value="TreeGrafter"/>
</dbReference>
<evidence type="ECO:0000256" key="1">
    <source>
        <dbReference type="ARBA" id="ARBA00004477"/>
    </source>
</evidence>
<feature type="transmembrane region" description="Helical" evidence="10">
    <location>
        <begin position="395"/>
        <end position="416"/>
    </location>
</feature>
<keyword evidence="5" id="KW-0808">Transferase</keyword>
<feature type="transmembrane region" description="Helical" evidence="10">
    <location>
        <begin position="20"/>
        <end position="41"/>
    </location>
</feature>
<dbReference type="InterPro" id="IPR005599">
    <property type="entry name" value="GPI_mannosylTrfase"/>
</dbReference>
<dbReference type="OrthoDB" id="497541at2759"/>
<organism evidence="11 12">
    <name type="scientific">Opisthorchis felineus</name>
    <dbReference type="NCBI Taxonomy" id="147828"/>
    <lineage>
        <taxon>Eukaryota</taxon>
        <taxon>Metazoa</taxon>
        <taxon>Spiralia</taxon>
        <taxon>Lophotrochozoa</taxon>
        <taxon>Platyhelminthes</taxon>
        <taxon>Trematoda</taxon>
        <taxon>Digenea</taxon>
        <taxon>Opisthorchiida</taxon>
        <taxon>Opisthorchiata</taxon>
        <taxon>Opisthorchiidae</taxon>
        <taxon>Opisthorchis</taxon>
    </lineage>
</organism>
<evidence type="ECO:0000313" key="11">
    <source>
        <dbReference type="EMBL" id="TGZ75021.1"/>
    </source>
</evidence>
<evidence type="ECO:0000256" key="8">
    <source>
        <dbReference type="ARBA" id="ARBA00022989"/>
    </source>
</evidence>
<sequence length="607" mass="69270">RQMPTSETSTINKQHAAPSYVWLSFKIALTFAILSVLFNVLNDCDEVYNYWEPLHFLVTLGKGGGFQTWEYSPVYGLRSFFYLWVFGWPAFIAVHFGSPTWLAFLFVRLHLAFLCTLAVTILASVLHRLTTSHSQSAFGIPFPLLFVGFLCLSPGHFLYSTNLVPSAIAATVSTFMLAMWLNGHFTLAVGCTAFMGIVLWPFAALLGLPLALHMLLIRRFTQLLASSIFWAVVFIVPMILVDSFYFGRVVLAPWNIVHYNVFSQATNVSGSASVLYGVEPASFYVKNYLLNFNLLVPLSCCFALFLLIHWLFTSFFSRRDSREQLRNVPAKTLARRDIYLSCFLPLLTWNVVFFVQPHKEERFLYPCYPFLVLGAALLMWDMNQLVSNVRRFRNVGKYFCTIVSGITVVLFLLFSFSRIAALVRWYNAPVYLIRHLPIQVSDGKSILCLGRDWHYFPSRFLLPQGGEKWDVSYLPSNFSGQLPGQYRPVGSEARVVDSTRVDGSHFNVENLEEPDRFLSGGAERCDFIMDRDSTPGTREELYLAQSDKWTSAANRTILEPRSCKSDASGSLTEKYPYLCSLFRSFYIPYFSEVYNSPVRMHILQKVK</sequence>
<evidence type="ECO:0000256" key="9">
    <source>
        <dbReference type="ARBA" id="ARBA00023136"/>
    </source>
</evidence>
<dbReference type="EC" id="2.4.1.-" evidence="10"/>
<feature type="transmembrane region" description="Helical" evidence="10">
    <location>
        <begin position="81"/>
        <end position="104"/>
    </location>
</feature>
<feature type="transmembrane region" description="Helical" evidence="10">
    <location>
        <begin position="162"/>
        <end position="181"/>
    </location>
</feature>
<name>A0A4S2ME86_OPIFE</name>
<dbReference type="UniPathway" id="UPA00378"/>
<dbReference type="GO" id="GO:0006487">
    <property type="term" value="P:protein N-linked glycosylation"/>
    <property type="evidence" value="ECO:0007669"/>
    <property type="project" value="TreeGrafter"/>
</dbReference>
<evidence type="ECO:0000256" key="5">
    <source>
        <dbReference type="ARBA" id="ARBA00022679"/>
    </source>
</evidence>
<dbReference type="Pfam" id="PF03901">
    <property type="entry name" value="Glyco_transf_22"/>
    <property type="match status" value="1"/>
</dbReference>
<comment type="pathway">
    <text evidence="2">Protein modification; protein glycosylation.</text>
</comment>
<feature type="transmembrane region" description="Helical" evidence="10">
    <location>
        <begin position="111"/>
        <end position="130"/>
    </location>
</feature>
<feature type="transmembrane region" description="Helical" evidence="10">
    <location>
        <begin position="187"/>
        <end position="211"/>
    </location>
</feature>
<keyword evidence="8 10" id="KW-1133">Transmembrane helix</keyword>
<evidence type="ECO:0000256" key="3">
    <source>
        <dbReference type="ARBA" id="ARBA00007063"/>
    </source>
</evidence>
<protein>
    <recommendedName>
        <fullName evidence="10">Mannosyltransferase</fullName>
        <ecNumber evidence="10">2.4.1.-</ecNumber>
    </recommendedName>
</protein>
<evidence type="ECO:0000256" key="6">
    <source>
        <dbReference type="ARBA" id="ARBA00022692"/>
    </source>
</evidence>
<dbReference type="PANTHER" id="PTHR22760">
    <property type="entry name" value="GLYCOSYLTRANSFERASE"/>
    <property type="match status" value="1"/>
</dbReference>
<comment type="subcellular location">
    <subcellularLocation>
        <location evidence="1 10">Endoplasmic reticulum membrane</location>
        <topology evidence="1 10">Multi-pass membrane protein</topology>
    </subcellularLocation>
</comment>
<evidence type="ECO:0000256" key="7">
    <source>
        <dbReference type="ARBA" id="ARBA00022824"/>
    </source>
</evidence>
<proteinExistence type="inferred from homology"/>
<evidence type="ECO:0000256" key="4">
    <source>
        <dbReference type="ARBA" id="ARBA00022676"/>
    </source>
</evidence>
<feature type="transmembrane region" description="Helical" evidence="10">
    <location>
        <begin position="338"/>
        <end position="357"/>
    </location>
</feature>
<reference evidence="11 12" key="1">
    <citation type="journal article" date="2019" name="BMC Genomics">
        <title>New insights from Opisthorchis felineus genome: update on genomics of the epidemiologically important liver flukes.</title>
        <authorList>
            <person name="Ershov N.I."/>
            <person name="Mordvinov V.A."/>
            <person name="Prokhortchouk E.B."/>
            <person name="Pakharukova M.Y."/>
            <person name="Gunbin K.V."/>
            <person name="Ustyantsev K."/>
            <person name="Genaev M.A."/>
            <person name="Blinov A.G."/>
            <person name="Mazur A."/>
            <person name="Boulygina E."/>
            <person name="Tsygankova S."/>
            <person name="Khrameeva E."/>
            <person name="Chekanov N."/>
            <person name="Fan G."/>
            <person name="Xiao A."/>
            <person name="Zhang H."/>
            <person name="Xu X."/>
            <person name="Yang H."/>
            <person name="Solovyev V."/>
            <person name="Lee S.M."/>
            <person name="Liu X."/>
            <person name="Afonnikov D.A."/>
            <person name="Skryabin K.G."/>
        </authorList>
    </citation>
    <scope>NUCLEOTIDE SEQUENCE [LARGE SCALE GENOMIC DNA]</scope>
    <source>
        <strain evidence="11">AK-0245</strain>
        <tissue evidence="11">Whole organism</tissue>
    </source>
</reference>